<dbReference type="EMBL" id="HBHW01028731">
    <property type="protein sequence ID" value="CAE0054221.1"/>
    <property type="molecule type" value="Transcribed_RNA"/>
</dbReference>
<keyword evidence="2" id="KW-0436">Ligase</keyword>
<dbReference type="InterPro" id="IPR002316">
    <property type="entry name" value="Pro-tRNA-ligase_IIa"/>
</dbReference>
<dbReference type="InterPro" id="IPR033721">
    <property type="entry name" value="ProRS_core_arch_euk"/>
</dbReference>
<dbReference type="InterPro" id="IPR002314">
    <property type="entry name" value="aa-tRNA-synt_IIb"/>
</dbReference>
<organism evidence="11">
    <name type="scientific">Rhodosorus marinus</name>
    <dbReference type="NCBI Taxonomy" id="101924"/>
    <lineage>
        <taxon>Eukaryota</taxon>
        <taxon>Rhodophyta</taxon>
        <taxon>Stylonematophyceae</taxon>
        <taxon>Stylonematales</taxon>
        <taxon>Stylonemataceae</taxon>
        <taxon>Rhodosorus</taxon>
    </lineage>
</organism>
<dbReference type="GO" id="GO:0004827">
    <property type="term" value="F:proline-tRNA ligase activity"/>
    <property type="evidence" value="ECO:0007669"/>
    <property type="project" value="UniProtKB-EC"/>
</dbReference>
<dbReference type="SMART" id="SM00946">
    <property type="entry name" value="ProRS-C_1"/>
    <property type="match status" value="1"/>
</dbReference>
<sequence>MADESCEAVVESMAEVKVNGEGSVETGTNGKKKKEKQKKPAKTEKDPMKGNSAKVTRTGIEVSKTKDFGLWFQEVITKAELIDYYDIRVWSKVEPSRLCIGKASGQEKLSRFVTSCGCLSFESFCTTLFQGCYVLRPRSFAIWDSIKDMLDKRIKALGVENCYFPLFVSSDRLKKEQNHVEGFEAEVAWVTKSGKKELNEPIAVRPTSETIMYPAFSKWIRSFRDLPLKINQWSNVVRWEMTHCTPFIRSREFLWQEGHTAFATREEAAAEVLDILDIYKSVYEDLLAVPVVRGTKTESEKFAGALYTTTVEGFVPATGRAIQGATSHCLGQNFAEMFDIKYENDERETKHVWQNSWGLTTRTIGVMIMVHSDDRGLVIPPRVAPQEAVVVPIFKKGHEAMVIEEAEKLGKELKDAGYKVKVDSRTDKTPGWKYNEHELRGVCTRLELGPRDIENAKVLCVRRDTGQKIELNRATAVADLRQVLEEMQESLLARAREELYSKIQRVSNWEEFMSTLNSKKLCLCPWCKNASCEENVKSRSKKESENSEFNVQAADGEGESLSGTAKSLCIPFSAELDALGTSGPSLQEEKCFACDEFAEVLVLFGRSY</sequence>
<dbReference type="InterPro" id="IPR017449">
    <property type="entry name" value="Pro-tRNA_synth_II"/>
</dbReference>
<comment type="catalytic activity">
    <reaction evidence="8">
        <text>tRNA(Pro) + L-proline + ATP = L-prolyl-tRNA(Pro) + AMP + diphosphate</text>
        <dbReference type="Rhea" id="RHEA:14305"/>
        <dbReference type="Rhea" id="RHEA-COMP:9700"/>
        <dbReference type="Rhea" id="RHEA-COMP:9702"/>
        <dbReference type="ChEBI" id="CHEBI:30616"/>
        <dbReference type="ChEBI" id="CHEBI:33019"/>
        <dbReference type="ChEBI" id="CHEBI:60039"/>
        <dbReference type="ChEBI" id="CHEBI:78442"/>
        <dbReference type="ChEBI" id="CHEBI:78532"/>
        <dbReference type="ChEBI" id="CHEBI:456215"/>
        <dbReference type="EC" id="6.1.1.15"/>
    </reaction>
</comment>
<dbReference type="FunFam" id="3.30.110.30:FF:000001">
    <property type="entry name" value="Bifunctional glutamate/proline--tRNA ligase"/>
    <property type="match status" value="1"/>
</dbReference>
<dbReference type="GO" id="GO:0006433">
    <property type="term" value="P:prolyl-tRNA aminoacylation"/>
    <property type="evidence" value="ECO:0007669"/>
    <property type="project" value="InterPro"/>
</dbReference>
<protein>
    <recommendedName>
        <fullName evidence="1">proline--tRNA ligase</fullName>
        <ecNumber evidence="1">6.1.1.15</ecNumber>
    </recommendedName>
    <alternativeName>
        <fullName evidence="7">Prolyl-tRNA synthetase</fullName>
    </alternativeName>
</protein>
<dbReference type="InterPro" id="IPR006195">
    <property type="entry name" value="aa-tRNA-synth_II"/>
</dbReference>
<dbReference type="Pfam" id="PF00587">
    <property type="entry name" value="tRNA-synt_2b"/>
    <property type="match status" value="1"/>
</dbReference>
<dbReference type="PROSITE" id="PS50862">
    <property type="entry name" value="AA_TRNA_LIGASE_II"/>
    <property type="match status" value="1"/>
</dbReference>
<dbReference type="PANTHER" id="PTHR43382">
    <property type="entry name" value="PROLYL-TRNA SYNTHETASE"/>
    <property type="match status" value="1"/>
</dbReference>
<dbReference type="InterPro" id="IPR004499">
    <property type="entry name" value="Pro-tRNA-ligase_IIa_arc-type"/>
</dbReference>
<evidence type="ECO:0000256" key="8">
    <source>
        <dbReference type="ARBA" id="ARBA00047671"/>
    </source>
</evidence>
<dbReference type="SUPFAM" id="SSF52954">
    <property type="entry name" value="Class II aaRS ABD-related"/>
    <property type="match status" value="1"/>
</dbReference>
<dbReference type="GO" id="GO:0005524">
    <property type="term" value="F:ATP binding"/>
    <property type="evidence" value="ECO:0007669"/>
    <property type="project" value="UniProtKB-KW"/>
</dbReference>
<dbReference type="InterPro" id="IPR016061">
    <property type="entry name" value="Pro-tRNA_ligase_II_C"/>
</dbReference>
<evidence type="ECO:0000256" key="2">
    <source>
        <dbReference type="ARBA" id="ARBA00022598"/>
    </source>
</evidence>
<evidence type="ECO:0000256" key="5">
    <source>
        <dbReference type="ARBA" id="ARBA00022917"/>
    </source>
</evidence>
<feature type="region of interest" description="Disordered" evidence="9">
    <location>
        <begin position="17"/>
        <end position="55"/>
    </location>
</feature>
<dbReference type="CDD" id="cd00778">
    <property type="entry name" value="ProRS_core_arch_euk"/>
    <property type="match status" value="1"/>
</dbReference>
<dbReference type="SUPFAM" id="SSF55681">
    <property type="entry name" value="Class II aaRS and biotin synthetases"/>
    <property type="match status" value="1"/>
</dbReference>
<feature type="compositionally biased region" description="Basic residues" evidence="9">
    <location>
        <begin position="30"/>
        <end position="40"/>
    </location>
</feature>
<evidence type="ECO:0000256" key="7">
    <source>
        <dbReference type="ARBA" id="ARBA00029731"/>
    </source>
</evidence>
<gene>
    <name evidence="11" type="ORF">RMAR00112_LOCUS22250</name>
</gene>
<evidence type="ECO:0000256" key="1">
    <source>
        <dbReference type="ARBA" id="ARBA00012831"/>
    </source>
</evidence>
<dbReference type="PANTHER" id="PTHR43382:SF2">
    <property type="entry name" value="BIFUNCTIONAL GLUTAMATE_PROLINE--TRNA LIGASE"/>
    <property type="match status" value="1"/>
</dbReference>
<evidence type="ECO:0000256" key="4">
    <source>
        <dbReference type="ARBA" id="ARBA00022840"/>
    </source>
</evidence>
<keyword evidence="3" id="KW-0547">Nucleotide-binding</keyword>
<keyword evidence="5" id="KW-0648">Protein biosynthesis</keyword>
<dbReference type="NCBIfam" id="TIGR00408">
    <property type="entry name" value="proS_fam_I"/>
    <property type="match status" value="1"/>
</dbReference>
<dbReference type="GO" id="GO:0017101">
    <property type="term" value="C:aminoacyl-tRNA synthetase multienzyme complex"/>
    <property type="evidence" value="ECO:0007669"/>
    <property type="project" value="TreeGrafter"/>
</dbReference>
<dbReference type="Pfam" id="PF03129">
    <property type="entry name" value="HGTP_anticodon"/>
    <property type="match status" value="1"/>
</dbReference>
<keyword evidence="4" id="KW-0067">ATP-binding</keyword>
<dbReference type="PRINTS" id="PR01046">
    <property type="entry name" value="TRNASYNTHPRO"/>
</dbReference>
<dbReference type="InterPro" id="IPR004154">
    <property type="entry name" value="Anticodon-bd"/>
</dbReference>
<dbReference type="Pfam" id="PF09180">
    <property type="entry name" value="ProRS-C_1"/>
    <property type="match status" value="1"/>
</dbReference>
<dbReference type="Gene3D" id="3.40.50.800">
    <property type="entry name" value="Anticodon-binding domain"/>
    <property type="match status" value="1"/>
</dbReference>
<dbReference type="Gene3D" id="3.30.110.30">
    <property type="entry name" value="C-terminal domain of ProRS"/>
    <property type="match status" value="1"/>
</dbReference>
<evidence type="ECO:0000259" key="10">
    <source>
        <dbReference type="PROSITE" id="PS50862"/>
    </source>
</evidence>
<evidence type="ECO:0000256" key="3">
    <source>
        <dbReference type="ARBA" id="ARBA00022741"/>
    </source>
</evidence>
<dbReference type="InterPro" id="IPR036621">
    <property type="entry name" value="Anticodon-bd_dom_sf"/>
</dbReference>
<evidence type="ECO:0000256" key="9">
    <source>
        <dbReference type="SAM" id="MobiDB-lite"/>
    </source>
</evidence>
<proteinExistence type="inferred from homology"/>
<name>A0A7S3A037_9RHOD</name>
<evidence type="ECO:0000256" key="6">
    <source>
        <dbReference type="ARBA" id="ARBA00023146"/>
    </source>
</evidence>
<dbReference type="EC" id="6.1.1.15" evidence="1"/>
<dbReference type="HAMAP" id="MF_01571">
    <property type="entry name" value="Pro_tRNA_synth_type3"/>
    <property type="match status" value="1"/>
</dbReference>
<dbReference type="GO" id="GO:0005737">
    <property type="term" value="C:cytoplasm"/>
    <property type="evidence" value="ECO:0007669"/>
    <property type="project" value="InterPro"/>
</dbReference>
<feature type="domain" description="Aminoacyl-transfer RNA synthetases class-II family profile" evidence="10">
    <location>
        <begin position="130"/>
        <end position="380"/>
    </location>
</feature>
<dbReference type="SUPFAM" id="SSF64586">
    <property type="entry name" value="C-terminal domain of ProRS"/>
    <property type="match status" value="1"/>
</dbReference>
<dbReference type="InterPro" id="IPR045864">
    <property type="entry name" value="aa-tRNA-synth_II/BPL/LPL"/>
</dbReference>
<dbReference type="AlphaFoldDB" id="A0A7S3A037"/>
<accession>A0A7S3A037</accession>
<keyword evidence="6" id="KW-0030">Aminoacyl-tRNA synthetase</keyword>
<dbReference type="FunFam" id="3.30.930.10:FF:000037">
    <property type="entry name" value="Proline--tRNA ligase"/>
    <property type="match status" value="1"/>
</dbReference>
<reference evidence="11" key="1">
    <citation type="submission" date="2021-01" db="EMBL/GenBank/DDBJ databases">
        <authorList>
            <person name="Corre E."/>
            <person name="Pelletier E."/>
            <person name="Niang G."/>
            <person name="Scheremetjew M."/>
            <person name="Finn R."/>
            <person name="Kale V."/>
            <person name="Holt S."/>
            <person name="Cochrane G."/>
            <person name="Meng A."/>
            <person name="Brown T."/>
            <person name="Cohen L."/>
        </authorList>
    </citation>
    <scope>NUCLEOTIDE SEQUENCE</scope>
    <source>
        <strain evidence="11">CCMP 769</strain>
    </source>
</reference>
<evidence type="ECO:0000313" key="11">
    <source>
        <dbReference type="EMBL" id="CAE0054221.1"/>
    </source>
</evidence>
<dbReference type="Gene3D" id="3.30.930.10">
    <property type="entry name" value="Bira Bifunctional Protein, Domain 2"/>
    <property type="match status" value="2"/>
</dbReference>